<evidence type="ECO:0000313" key="4">
    <source>
        <dbReference type="Proteomes" id="UP001235720"/>
    </source>
</evidence>
<feature type="region of interest" description="Disordered" evidence="1">
    <location>
        <begin position="1"/>
        <end position="41"/>
    </location>
</feature>
<feature type="compositionally biased region" description="Low complexity" evidence="1">
    <location>
        <begin position="7"/>
        <end position="24"/>
    </location>
</feature>
<keyword evidence="4" id="KW-1185">Reference proteome</keyword>
<dbReference type="Pfam" id="PF04122">
    <property type="entry name" value="CW_binding_2"/>
    <property type="match status" value="3"/>
</dbReference>
<gene>
    <name evidence="3" type="ORF">QUG98_16325</name>
</gene>
<comment type="caution">
    <text evidence="3">The sequence shown here is derived from an EMBL/GenBank/DDBJ whole genome shotgun (WGS) entry which is preliminary data.</text>
</comment>
<name>A0ABT7TK95_9MICO</name>
<evidence type="ECO:0000256" key="2">
    <source>
        <dbReference type="SAM" id="Phobius"/>
    </source>
</evidence>
<keyword evidence="2" id="KW-1133">Transmembrane helix</keyword>
<evidence type="ECO:0000256" key="1">
    <source>
        <dbReference type="SAM" id="MobiDB-lite"/>
    </source>
</evidence>
<reference evidence="3 4" key="1">
    <citation type="submission" date="2023-06" db="EMBL/GenBank/DDBJ databases">
        <authorList>
            <person name="Feng G."/>
            <person name="Li J."/>
            <person name="Zhu H."/>
        </authorList>
    </citation>
    <scope>NUCLEOTIDE SEQUENCE [LARGE SCALE GENOMIC DNA]</scope>
    <source>
        <strain evidence="3 4">RHCJP20</strain>
    </source>
</reference>
<keyword evidence="2" id="KW-0812">Transmembrane</keyword>
<dbReference type="Proteomes" id="UP001235720">
    <property type="component" value="Unassembled WGS sequence"/>
</dbReference>
<accession>A0ABT7TK95</accession>
<dbReference type="PANTHER" id="PTHR30032:SF4">
    <property type="entry name" value="AMIDASE ENHANCER"/>
    <property type="match status" value="1"/>
</dbReference>
<dbReference type="InterPro" id="IPR051922">
    <property type="entry name" value="Bact_Sporulation_Assoc"/>
</dbReference>
<proteinExistence type="predicted"/>
<feature type="transmembrane region" description="Helical" evidence="2">
    <location>
        <begin position="47"/>
        <end position="64"/>
    </location>
</feature>
<dbReference type="PANTHER" id="PTHR30032">
    <property type="entry name" value="N-ACETYLMURAMOYL-L-ALANINE AMIDASE-RELATED"/>
    <property type="match status" value="1"/>
</dbReference>
<sequence>MHPQNEADPTVPAAAATARSATTPRDARVPRRTPTPRASSRVLRGRPVVAAIAAVAALVGAVLLPTTATAASTDGHLVGQVTLAGDGTPPNATIDVVDGSGYVVTSVDQAARGTFDATVPAGTYWLSLRDPSVEQRSVAQSWYPDAPTQREATKVVVGAGQTVRLGAFTATSPGTVAGTWKYPAGTSHPVVSGVVTAWRLDEHGGRPVLVSGTDTDQQSDGSWTITGLVAGRYVLRFSAADGSWATSYWAGSRWATGPAAATPLTVRPGQSATGMVIDLQEPVRDVTRIDGGNRYDVSAAVARRIPGTGGTVYVANGENFPDALTAGPVAAHDHAPLLLVTPSAIPDVVRRAIVARAPARIVVVGGPPSVSADVFTQLGSLAPDVRRVSGADRYAVARQLATDTWGTSGAERMYLANGTGFADALSAGAAAAYDDVPLMITAGGWTADPAAAAVRRSLGVESVWAVGGAISLSDAVAHDVAGDKWSGRYEGATRFDVSANLSWDVFAPFGGYSDTVYVAVGTKFPDALSGTPLAAVTGSPLVIVQPGCIPEDTLDFIDSFGANHVVLLGGPASLDGNVAALRSCG</sequence>
<organism evidence="3 4">
    <name type="scientific">Curtobacterium subtropicum</name>
    <dbReference type="NCBI Taxonomy" id="3055138"/>
    <lineage>
        <taxon>Bacteria</taxon>
        <taxon>Bacillati</taxon>
        <taxon>Actinomycetota</taxon>
        <taxon>Actinomycetes</taxon>
        <taxon>Micrococcales</taxon>
        <taxon>Microbacteriaceae</taxon>
        <taxon>Curtobacterium</taxon>
    </lineage>
</organism>
<dbReference type="InterPro" id="IPR007253">
    <property type="entry name" value="Cell_wall-bd_2"/>
</dbReference>
<keyword evidence="2" id="KW-0472">Membrane</keyword>
<evidence type="ECO:0000313" key="3">
    <source>
        <dbReference type="EMBL" id="MDM7890019.1"/>
    </source>
</evidence>
<dbReference type="EMBL" id="JAUCMM010000019">
    <property type="protein sequence ID" value="MDM7890019.1"/>
    <property type="molecule type" value="Genomic_DNA"/>
</dbReference>
<protein>
    <submittedName>
        <fullName evidence="3">Cell wall-binding repeat-containing protein</fullName>
    </submittedName>
</protein>
<dbReference type="RefSeq" id="WP_289471545.1">
    <property type="nucleotide sequence ID" value="NZ_JAUCMM010000019.1"/>
</dbReference>